<comment type="function">
    <text evidence="1">May play a role in tumorigenesis as a tumor suppressor. Altered expression of this protein and disruption of the molecular pathway it is involved in may contribute directly to or modify tumorigenesis.</text>
</comment>
<feature type="domain" description="VIT" evidence="5">
    <location>
        <begin position="1"/>
        <end position="131"/>
    </location>
</feature>
<dbReference type="PROSITE" id="PS51468">
    <property type="entry name" value="VIT"/>
    <property type="match status" value="1"/>
</dbReference>
<dbReference type="SUPFAM" id="SSF53300">
    <property type="entry name" value="vWA-like"/>
    <property type="match status" value="1"/>
</dbReference>
<dbReference type="SMART" id="SM00609">
    <property type="entry name" value="VIT"/>
    <property type="match status" value="1"/>
</dbReference>
<evidence type="ECO:0000313" key="7">
    <source>
        <dbReference type="RefSeq" id="XP_023576948.1"/>
    </source>
</evidence>
<dbReference type="CTD" id="4013"/>
<dbReference type="InterPro" id="IPR002035">
    <property type="entry name" value="VWF_A"/>
</dbReference>
<dbReference type="PANTHER" id="PTHR45737:SF6">
    <property type="entry name" value="VON WILLEBRAND FACTOR A DOMAIN-CONTAINING PROTEIN 5A"/>
    <property type="match status" value="1"/>
</dbReference>
<organism evidence="6 8">
    <name type="scientific">Octodon degus</name>
    <name type="common">Degu</name>
    <name type="synonym">Sciurus degus</name>
    <dbReference type="NCBI Taxonomy" id="10160"/>
    <lineage>
        <taxon>Eukaryota</taxon>
        <taxon>Metazoa</taxon>
        <taxon>Chordata</taxon>
        <taxon>Craniata</taxon>
        <taxon>Vertebrata</taxon>
        <taxon>Euteleostomi</taxon>
        <taxon>Mammalia</taxon>
        <taxon>Eutheria</taxon>
        <taxon>Euarchontoglires</taxon>
        <taxon>Glires</taxon>
        <taxon>Rodentia</taxon>
        <taxon>Hystricomorpha</taxon>
        <taxon>Octodontidae</taxon>
        <taxon>Octodon</taxon>
    </lineage>
</organism>
<feature type="domain" description="VWFA" evidence="4">
    <location>
        <begin position="281"/>
        <end position="462"/>
    </location>
</feature>
<dbReference type="Pfam" id="PF13768">
    <property type="entry name" value="VWA_3"/>
    <property type="match status" value="1"/>
</dbReference>
<dbReference type="Pfam" id="PF08487">
    <property type="entry name" value="VIT"/>
    <property type="match status" value="1"/>
</dbReference>
<gene>
    <name evidence="7 8" type="primary">Vwa5a</name>
</gene>
<evidence type="ECO:0000259" key="4">
    <source>
        <dbReference type="PROSITE" id="PS50234"/>
    </source>
</evidence>
<dbReference type="PANTHER" id="PTHR45737">
    <property type="entry name" value="VON WILLEBRAND FACTOR A DOMAIN-CONTAINING PROTEIN 5A"/>
    <property type="match status" value="1"/>
</dbReference>
<reference evidence="7 8" key="1">
    <citation type="submission" date="2025-04" db="UniProtKB">
        <authorList>
            <consortium name="RefSeq"/>
        </authorList>
    </citation>
    <scope>IDENTIFICATION</scope>
</reference>
<dbReference type="SMART" id="SM00327">
    <property type="entry name" value="VWA"/>
    <property type="match status" value="1"/>
</dbReference>
<name>A0A6P6EXD1_OCTDE</name>
<dbReference type="Proteomes" id="UP000515203">
    <property type="component" value="Unplaced"/>
</dbReference>
<evidence type="ECO:0000313" key="6">
    <source>
        <dbReference type="Proteomes" id="UP000515203"/>
    </source>
</evidence>
<dbReference type="InterPro" id="IPR013694">
    <property type="entry name" value="VIT"/>
</dbReference>
<dbReference type="PROSITE" id="PS50234">
    <property type="entry name" value="VWFA"/>
    <property type="match status" value="1"/>
</dbReference>
<evidence type="ECO:0000256" key="2">
    <source>
        <dbReference type="ARBA" id="ARBA00069828"/>
    </source>
</evidence>
<dbReference type="InterPro" id="IPR036465">
    <property type="entry name" value="vWFA_dom_sf"/>
</dbReference>
<evidence type="ECO:0000259" key="5">
    <source>
        <dbReference type="PROSITE" id="PS51468"/>
    </source>
</evidence>
<proteinExistence type="predicted"/>
<dbReference type="RefSeq" id="XP_023576948.1">
    <property type="nucleotide sequence ID" value="XM_023721180.1"/>
</dbReference>
<sequence>MVRGCGLLTRQNQPVALKNISVAVSIHEFVAGVSATLHYENEENVALEAFFVFPMDEDSAVYTFEALVDGKKIVAELQDKNQAHANYEDAISQGFQAYLLEEDKCSRDVFCCNVGNLQPGAKVALTLRYVQELPLEADGGLRYVLPAILNPRYHLSGRTEGSCLDLKTPVMPLEDLPYTLAMVTTISSQHGIERVQSNCPLSPMEYLEHDKTSAQVSLAEGHKFDRDVEILVYYSAVHSPSVAVEMEMPERKPDSLMGNPVVMVSFYPDIPEVEASMICGEFVFLMDRSGSMQTPLSKQVRSQLRIEAAKETLILLLKSLPLGCYFNIYGFGSSFEAFFPESVKYTQETMEAAVARVKVLQANLGGTEILAPLQKIFRGSPIPGHPLQLFVFTDGEVADTFSVIKEVKFNSTKHRCFSFGIGEGASTSLIKSIARVSGGTSEFITGKDRMQAKALRTLKQSLQSVVEDVSLSWDLPPDLTANMLSPEQTVIFRGQRLIFYAQLTGKMPTQEATAEVRLKYTLQGKNIEKKVTFSLQPKYDSNFTIHRLAAKSVIQTKDMGFRETPARERKDVLNISLESGVMSSFTAFIAVNKELNQPVQGPLVHREIPRPVLVSNSISTCKSFYSGARRFGASNVQGPVPPLAKSLGCTSSGWKDGGLPAFIVAQSSCASSMQPNFSRGSKACLNTLSEWKNGGPPDQVAAQSCSPCPRIVCAPPALGPLHLRKMPHSSANETSLQNNCEEIGIVQLIFLQNANGSWNLNEDLARVLGVKLEDIKAAHPDEHVDPSVWATVLAVVWLHTNGMDQECEWDLVERKARAWIRTHAGSATNKVVKAANAFLKSSVDPVIFTF</sequence>
<protein>
    <recommendedName>
        <fullName evidence="2">von Willebrand factor A domain-containing protein 5A</fullName>
    </recommendedName>
    <alternativeName>
        <fullName evidence="3">Loss of heterozygosity 11 chromosomal region 2 gene A protein homolog</fullName>
    </alternativeName>
</protein>
<evidence type="ECO:0000313" key="8">
    <source>
        <dbReference type="RefSeq" id="XP_023576949.1"/>
    </source>
</evidence>
<dbReference type="RefSeq" id="XP_023576949.1">
    <property type="nucleotide sequence ID" value="XM_023721181.1"/>
</dbReference>
<dbReference type="OrthoDB" id="1729737at2759"/>
<evidence type="ECO:0000256" key="1">
    <source>
        <dbReference type="ARBA" id="ARBA00057497"/>
    </source>
</evidence>
<keyword evidence="6" id="KW-1185">Reference proteome</keyword>
<dbReference type="FunFam" id="3.40.50.410:FF:000069">
    <property type="entry name" value="von Willebrand factor A domain containing 5A"/>
    <property type="match status" value="1"/>
</dbReference>
<dbReference type="GeneID" id="101591003"/>
<dbReference type="AlphaFoldDB" id="A0A6P6EXD1"/>
<evidence type="ECO:0000256" key="3">
    <source>
        <dbReference type="ARBA" id="ARBA00082693"/>
    </source>
</evidence>
<accession>A0A6P6EXD1</accession>
<dbReference type="Gene3D" id="3.40.50.410">
    <property type="entry name" value="von Willebrand factor, type A domain"/>
    <property type="match status" value="1"/>
</dbReference>